<accession>A0A6J4JD20</accession>
<keyword evidence="1" id="KW-0732">Signal</keyword>
<reference evidence="2" key="1">
    <citation type="submission" date="2020-02" db="EMBL/GenBank/DDBJ databases">
        <authorList>
            <person name="Meier V. D."/>
        </authorList>
    </citation>
    <scope>NUCLEOTIDE SEQUENCE</scope>
    <source>
        <strain evidence="2">AVDCRST_MAG56</strain>
    </source>
</reference>
<proteinExistence type="predicted"/>
<sequence>MKKLFLLALLAALPLGAVAQTQAPEFLQVTTIESLVAGGLGRSRMITTDSGGKMQEVPLSNFYSLTGINFENVRENDRTITQKVNDLAREGWELVHVTSAAESSDKTTGIFITRYMFKRSPAAK</sequence>
<evidence type="ECO:0000313" key="2">
    <source>
        <dbReference type="EMBL" id="CAA9277066.1"/>
    </source>
</evidence>
<feature type="signal peptide" evidence="1">
    <location>
        <begin position="1"/>
        <end position="19"/>
    </location>
</feature>
<gene>
    <name evidence="2" type="ORF">AVDCRST_MAG56-3572</name>
</gene>
<name>A0A6J4JD20_9SPHI</name>
<organism evidence="2">
    <name type="scientific">uncultured Cytophagales bacterium</name>
    <dbReference type="NCBI Taxonomy" id="158755"/>
    <lineage>
        <taxon>Bacteria</taxon>
        <taxon>Pseudomonadati</taxon>
        <taxon>Bacteroidota</taxon>
        <taxon>Sphingobacteriia</taxon>
        <taxon>Sphingobacteriales</taxon>
        <taxon>environmental samples</taxon>
    </lineage>
</organism>
<dbReference type="EMBL" id="CADCTQ010000290">
    <property type="protein sequence ID" value="CAA9277066.1"/>
    <property type="molecule type" value="Genomic_DNA"/>
</dbReference>
<protein>
    <recommendedName>
        <fullName evidence="3">DUF4177 domain-containing protein</fullName>
    </recommendedName>
</protein>
<evidence type="ECO:0008006" key="3">
    <source>
        <dbReference type="Google" id="ProtNLM"/>
    </source>
</evidence>
<dbReference type="AlphaFoldDB" id="A0A6J4JD20"/>
<feature type="chain" id="PRO_5026724805" description="DUF4177 domain-containing protein" evidence="1">
    <location>
        <begin position="20"/>
        <end position="124"/>
    </location>
</feature>
<evidence type="ECO:0000256" key="1">
    <source>
        <dbReference type="SAM" id="SignalP"/>
    </source>
</evidence>